<feature type="active site" description="Proton donor/acceptor" evidence="6">
    <location>
        <position position="89"/>
    </location>
</feature>
<evidence type="ECO:0000313" key="8">
    <source>
        <dbReference type="Proteomes" id="UP001209076"/>
    </source>
</evidence>
<feature type="active site" description="Proton donor/acceptor" evidence="6">
    <location>
        <position position="180"/>
    </location>
</feature>
<evidence type="ECO:0000256" key="5">
    <source>
        <dbReference type="ARBA" id="ARBA00048791"/>
    </source>
</evidence>
<organism evidence="7 8">
    <name type="scientific">Paracholeplasma vituli</name>
    <dbReference type="NCBI Taxonomy" id="69473"/>
    <lineage>
        <taxon>Bacteria</taxon>
        <taxon>Bacillati</taxon>
        <taxon>Mycoplasmatota</taxon>
        <taxon>Mollicutes</taxon>
        <taxon>Acholeplasmatales</taxon>
        <taxon>Acholeplasmataceae</taxon>
        <taxon>Paracholeplasma</taxon>
    </lineage>
</organism>
<dbReference type="GO" id="GO:0004139">
    <property type="term" value="F:deoxyribose-phosphate aldolase activity"/>
    <property type="evidence" value="ECO:0007669"/>
    <property type="project" value="UniProtKB-EC"/>
</dbReference>
<dbReference type="InterPro" id="IPR013785">
    <property type="entry name" value="Aldolase_TIM"/>
</dbReference>
<comment type="subcellular location">
    <subcellularLocation>
        <location evidence="6">Cytoplasm</location>
    </subcellularLocation>
</comment>
<dbReference type="Proteomes" id="UP001209076">
    <property type="component" value="Unassembled WGS sequence"/>
</dbReference>
<gene>
    <name evidence="6 7" type="primary">deoC</name>
    <name evidence="7" type="ORF">N7603_03980</name>
</gene>
<dbReference type="NCBIfam" id="TIGR00126">
    <property type="entry name" value="deoC"/>
    <property type="match status" value="1"/>
</dbReference>
<comment type="catalytic activity">
    <reaction evidence="5 6">
        <text>2-deoxy-D-ribose 5-phosphate = D-glyceraldehyde 3-phosphate + acetaldehyde</text>
        <dbReference type="Rhea" id="RHEA:12821"/>
        <dbReference type="ChEBI" id="CHEBI:15343"/>
        <dbReference type="ChEBI" id="CHEBI:59776"/>
        <dbReference type="ChEBI" id="CHEBI:62877"/>
        <dbReference type="EC" id="4.1.2.4"/>
    </reaction>
</comment>
<dbReference type="Gene3D" id="3.20.20.70">
    <property type="entry name" value="Aldolase class I"/>
    <property type="match status" value="1"/>
</dbReference>
<comment type="pathway">
    <text evidence="6">Carbohydrate degradation; 2-deoxy-D-ribose 1-phosphate degradation; D-glyceraldehyde 3-phosphate and acetaldehyde from 2-deoxy-alpha-D-ribose 1-phosphate: step 2/2.</text>
</comment>
<name>A0ABT2PWV2_9MOLU</name>
<evidence type="ECO:0000256" key="6">
    <source>
        <dbReference type="HAMAP-Rule" id="MF_00114"/>
    </source>
</evidence>
<comment type="caution">
    <text evidence="7">The sequence shown here is derived from an EMBL/GenBank/DDBJ whole genome shotgun (WGS) entry which is preliminary data.</text>
</comment>
<dbReference type="InterPro" id="IPR028581">
    <property type="entry name" value="DeoC_typeI"/>
</dbReference>
<keyword evidence="3 6" id="KW-0456">Lyase</keyword>
<dbReference type="InterPro" id="IPR011343">
    <property type="entry name" value="DeoC"/>
</dbReference>
<keyword evidence="4 6" id="KW-0704">Schiff base</keyword>
<dbReference type="InterPro" id="IPR002915">
    <property type="entry name" value="DeoC/FbaB/LacD_aldolase"/>
</dbReference>
<dbReference type="CDD" id="cd00959">
    <property type="entry name" value="DeoC"/>
    <property type="match status" value="1"/>
</dbReference>
<dbReference type="EC" id="4.1.2.4" evidence="6"/>
<comment type="function">
    <text evidence="6">Catalyzes a reversible aldol reaction between acetaldehyde and D-glyceraldehyde 3-phosphate to generate 2-deoxy-D-ribose 5-phosphate.</text>
</comment>
<dbReference type="PIRSF" id="PIRSF001357">
    <property type="entry name" value="DeoC"/>
    <property type="match status" value="1"/>
</dbReference>
<dbReference type="EMBL" id="JAOEGN010000006">
    <property type="protein sequence ID" value="MCU0104809.1"/>
    <property type="molecule type" value="Genomic_DNA"/>
</dbReference>
<dbReference type="PANTHER" id="PTHR10889">
    <property type="entry name" value="DEOXYRIBOSE-PHOSPHATE ALDOLASE"/>
    <property type="match status" value="1"/>
</dbReference>
<evidence type="ECO:0000256" key="2">
    <source>
        <dbReference type="ARBA" id="ARBA00022490"/>
    </source>
</evidence>
<dbReference type="Pfam" id="PF01791">
    <property type="entry name" value="DeoC"/>
    <property type="match status" value="1"/>
</dbReference>
<accession>A0ABT2PWV2</accession>
<comment type="similarity">
    <text evidence="1 6">Belongs to the DeoC/FbaB aldolase family. DeoC type 1 subfamily.</text>
</comment>
<reference evidence="8" key="1">
    <citation type="submission" date="2023-07" db="EMBL/GenBank/DDBJ databases">
        <title>Novel Mycoplasma species identified in domestic and wild animals.</title>
        <authorList>
            <person name="Volokhov D.V."/>
            <person name="Furtak V.A."/>
            <person name="Zagorodnyaya T.A."/>
        </authorList>
    </citation>
    <scope>NUCLEOTIDE SEQUENCE [LARGE SCALE GENOMIC DNA]</scope>
    <source>
        <strain evidence="8">92-19</strain>
    </source>
</reference>
<feature type="active site" description="Schiff-base intermediate with acetaldehyde" evidence="6">
    <location>
        <position position="151"/>
    </location>
</feature>
<protein>
    <recommendedName>
        <fullName evidence="6">Deoxyribose-phosphate aldolase</fullName>
        <shortName evidence="6">DERA</shortName>
        <ecNumber evidence="6">4.1.2.4</ecNumber>
    </recommendedName>
    <alternativeName>
        <fullName evidence="6">2-deoxy-D-ribose 5-phosphate aldolase</fullName>
    </alternativeName>
    <alternativeName>
        <fullName evidence="6">Phosphodeoxyriboaldolase</fullName>
        <shortName evidence="6">Deoxyriboaldolase</shortName>
    </alternativeName>
</protein>
<dbReference type="SMART" id="SM01133">
    <property type="entry name" value="DeoC"/>
    <property type="match status" value="1"/>
</dbReference>
<sequence length="226" mass="23882">MSLSKMIDHTKLGPSVVEADIIKLCEEAKQYDFMSVCVNPNYVKLAKSLLQGSSVLVCTVVGFPSGAHATEAKAFETRQAVIDGADEIDMVISVGNLKDKRYDAVLQDIKAVVAAASGKLVKVIIETCLLTDEEKIKACELAVLAKADFVKTSTGFSTGGATAADIALMRKVVGPNYGVKASGGIRSYEDAKLMIEAGASRIGASSGIKIVTHQQGDKKDDSNTSY</sequence>
<evidence type="ECO:0000313" key="7">
    <source>
        <dbReference type="EMBL" id="MCU0104809.1"/>
    </source>
</evidence>
<keyword evidence="2 6" id="KW-0963">Cytoplasm</keyword>
<keyword evidence="8" id="KW-1185">Reference proteome</keyword>
<dbReference type="PANTHER" id="PTHR10889:SF1">
    <property type="entry name" value="DEOXYRIBOSE-PHOSPHATE ALDOLASE"/>
    <property type="match status" value="1"/>
</dbReference>
<proteinExistence type="inferred from homology"/>
<evidence type="ECO:0000256" key="3">
    <source>
        <dbReference type="ARBA" id="ARBA00023239"/>
    </source>
</evidence>
<dbReference type="SUPFAM" id="SSF51569">
    <property type="entry name" value="Aldolase"/>
    <property type="match status" value="1"/>
</dbReference>
<dbReference type="HAMAP" id="MF_00114">
    <property type="entry name" value="DeoC_type1"/>
    <property type="match status" value="1"/>
</dbReference>
<evidence type="ECO:0000256" key="4">
    <source>
        <dbReference type="ARBA" id="ARBA00023270"/>
    </source>
</evidence>
<evidence type="ECO:0000256" key="1">
    <source>
        <dbReference type="ARBA" id="ARBA00010936"/>
    </source>
</evidence>
<dbReference type="RefSeq" id="WP_262096062.1">
    <property type="nucleotide sequence ID" value="NZ_JAOEGN010000006.1"/>
</dbReference>